<evidence type="ECO:0000313" key="3">
    <source>
        <dbReference type="RefSeq" id="XP_022762416.1"/>
    </source>
</evidence>
<dbReference type="OrthoDB" id="6431331at2759"/>
<dbReference type="Pfam" id="PF00561">
    <property type="entry name" value="Abhydrolase_1"/>
    <property type="match status" value="1"/>
</dbReference>
<keyword evidence="2" id="KW-1185">Reference proteome</keyword>
<dbReference type="KEGG" id="dzi:111308359"/>
<feature type="domain" description="AB hydrolase-1" evidence="1">
    <location>
        <begin position="55"/>
        <end position="205"/>
    </location>
</feature>
<name>A0A6P6AC88_DURZI</name>
<protein>
    <submittedName>
        <fullName evidence="3">Monoacylglycerol lipase abhd6-A-like</fullName>
    </submittedName>
</protein>
<dbReference type="Gene3D" id="3.40.50.1820">
    <property type="entry name" value="alpha/beta hydrolase"/>
    <property type="match status" value="1"/>
</dbReference>
<evidence type="ECO:0000313" key="2">
    <source>
        <dbReference type="Proteomes" id="UP000515121"/>
    </source>
</evidence>
<proteinExistence type="predicted"/>
<dbReference type="SUPFAM" id="SSF53474">
    <property type="entry name" value="alpha/beta-Hydrolases"/>
    <property type="match status" value="1"/>
</dbReference>
<dbReference type="AlphaFoldDB" id="A0A6P6AC88"/>
<dbReference type="RefSeq" id="XP_022762416.1">
    <property type="nucleotide sequence ID" value="XM_022906681.1"/>
</dbReference>
<sequence>MHQFKLSKCFSFTASRDWFYRYSFGNAGLRSIKTDLGEGTVMHCWVPKIKNDSKPNLLLVHGFGANAMWQYGEHLRHFTSRFNVYVPDLIFFGESYTTRSDRTESFQAQSVMKMMEAHGVPRMSLVGISYGGFVGYSMAAQFPEKMEKLVLCCAGVCLEEKDLEEGFFNVKDLDEALSILLPQTPEKLRDLMRFSFVKPGARWVPSYFLTDFIDVMCTNYLEEKRELIGAILKDRKLSHLPLISQRTLIIWGEEDKIFPLELGYRLKRHVGESAEIVVIKNAGHAVNMEKPKDFIKHLKLFLFDSVSSDPPSQTQSGLVLHSYWS</sequence>
<dbReference type="PANTHER" id="PTHR43139:SF7">
    <property type="entry name" value="ALPHA_BETA-HYDROLASES SUPERFAMILY PROTEIN"/>
    <property type="match status" value="1"/>
</dbReference>
<organism evidence="2 3">
    <name type="scientific">Durio zibethinus</name>
    <name type="common">Durian</name>
    <dbReference type="NCBI Taxonomy" id="66656"/>
    <lineage>
        <taxon>Eukaryota</taxon>
        <taxon>Viridiplantae</taxon>
        <taxon>Streptophyta</taxon>
        <taxon>Embryophyta</taxon>
        <taxon>Tracheophyta</taxon>
        <taxon>Spermatophyta</taxon>
        <taxon>Magnoliopsida</taxon>
        <taxon>eudicotyledons</taxon>
        <taxon>Gunneridae</taxon>
        <taxon>Pentapetalae</taxon>
        <taxon>rosids</taxon>
        <taxon>malvids</taxon>
        <taxon>Malvales</taxon>
        <taxon>Malvaceae</taxon>
        <taxon>Helicteroideae</taxon>
        <taxon>Durio</taxon>
    </lineage>
</organism>
<dbReference type="Proteomes" id="UP000515121">
    <property type="component" value="Unplaced"/>
</dbReference>
<dbReference type="InterPro" id="IPR000073">
    <property type="entry name" value="AB_hydrolase_1"/>
</dbReference>
<dbReference type="PRINTS" id="PR00111">
    <property type="entry name" value="ABHYDROLASE"/>
</dbReference>
<dbReference type="GeneID" id="111308359"/>
<accession>A0A6P6AC88</accession>
<evidence type="ECO:0000259" key="1">
    <source>
        <dbReference type="Pfam" id="PF00561"/>
    </source>
</evidence>
<dbReference type="PANTHER" id="PTHR43139">
    <property type="entry name" value="SI:DKEY-122A22.2"/>
    <property type="match status" value="1"/>
</dbReference>
<gene>
    <name evidence="3" type="primary">LOC111308359</name>
</gene>
<dbReference type="InterPro" id="IPR029058">
    <property type="entry name" value="AB_hydrolase_fold"/>
</dbReference>
<dbReference type="InterPro" id="IPR052370">
    <property type="entry name" value="Meta-cleavage_hydrolase"/>
</dbReference>
<reference evidence="3" key="1">
    <citation type="submission" date="2025-08" db="UniProtKB">
        <authorList>
            <consortium name="RefSeq"/>
        </authorList>
    </citation>
    <scope>IDENTIFICATION</scope>
    <source>
        <tissue evidence="3">Fruit stalk</tissue>
    </source>
</reference>